<name>A0AAF0BTD3_9CAUD</name>
<gene>
    <name evidence="1" type="ORF">BC5_0036</name>
</gene>
<accession>A0AAF0BTD3</accession>
<evidence type="ECO:0000313" key="2">
    <source>
        <dbReference type="Proteomes" id="UP001219433"/>
    </source>
</evidence>
<organism evidence="1 2">
    <name type="scientific">Bacillus phage BC-5</name>
    <dbReference type="NCBI Taxonomy" id="3020389"/>
    <lineage>
        <taxon>Viruses</taxon>
        <taxon>Duplodnaviria</taxon>
        <taxon>Heunggongvirae</taxon>
        <taxon>Uroviricota</taxon>
        <taxon>Caudoviricetes</taxon>
        <taxon>Salasmaviridae</taxon>
        <taxon>Northropvirinae</taxon>
        <taxon>Hemphillvirus</taxon>
        <taxon>Hemphillvirus bece5</taxon>
    </lineage>
</organism>
<keyword evidence="2" id="KW-1185">Reference proteome</keyword>
<reference evidence="1" key="1">
    <citation type="submission" date="2023-01" db="EMBL/GenBank/DDBJ databases">
        <authorList>
            <person name="Liu Y."/>
            <person name="Sun Z."/>
        </authorList>
    </citation>
    <scope>NUCLEOTIDE SEQUENCE</scope>
</reference>
<proteinExistence type="predicted"/>
<sequence length="49" mass="5654">MKKYKVTSIKKENVDERKDDLSSMYPIKIKTTTVYGIIGDKKSLFNPSN</sequence>
<evidence type="ECO:0000313" key="1">
    <source>
        <dbReference type="EMBL" id="WCR32949.1"/>
    </source>
</evidence>
<protein>
    <submittedName>
        <fullName evidence="1">Uncharacterized protein</fullName>
    </submittedName>
</protein>
<dbReference type="EMBL" id="OQ187816">
    <property type="protein sequence ID" value="WCR32949.1"/>
    <property type="molecule type" value="Genomic_DNA"/>
</dbReference>
<dbReference type="Proteomes" id="UP001219433">
    <property type="component" value="Segment"/>
</dbReference>